<gene>
    <name evidence="1" type="ORF">BD935_02940</name>
</gene>
<accession>A0A1J5TJQ8</accession>
<reference evidence="1 2" key="1">
    <citation type="submission" date="2016-08" db="EMBL/GenBank/DDBJ databases">
        <title>New Insights into Marine Group III Euryarchaeota, from dark to light.</title>
        <authorList>
            <person name="Haro-Moreno J.M."/>
            <person name="Rodriguez-Valera F."/>
            <person name="Lopez-Garcia P."/>
            <person name="Moreira D."/>
            <person name="Martin-Cuadrado A.B."/>
        </authorList>
    </citation>
    <scope>NUCLEOTIDE SEQUENCE [LARGE SCALE GENOMIC DNA]</scope>
    <source>
        <strain evidence="1">CG-Epi1</strain>
    </source>
</reference>
<dbReference type="Gene3D" id="3.40.50.300">
    <property type="entry name" value="P-loop containing nucleotide triphosphate hydrolases"/>
    <property type="match status" value="1"/>
</dbReference>
<dbReference type="STRING" id="1888995.BD935_02940"/>
<dbReference type="AlphaFoldDB" id="A0A1J5TJQ8"/>
<evidence type="ECO:0000313" key="2">
    <source>
        <dbReference type="Proteomes" id="UP000183080"/>
    </source>
</evidence>
<dbReference type="InterPro" id="IPR027417">
    <property type="entry name" value="P-loop_NTPase"/>
</dbReference>
<dbReference type="Proteomes" id="UP000183080">
    <property type="component" value="Unassembled WGS sequence"/>
</dbReference>
<proteinExistence type="predicted"/>
<sequence>MEYISGIETAFKNYIGLDSVDKLRNSINEKPMILIAGDQLTGKSTQAKNLANYFSGTFHSVGNLFREVAAKRGITVAEQAKLLLTERGIDVEIDYKTCEMISGENIRTNLGVIEGRQPAYMGSFMENLGKKNIVRIYFQCSIRDQALRFLRREIGEDAYTKGLENVPDMVYDSLESLKDEIFNLGLAESDDVVERFIENQDRDNDDRARYSSLYGFDYGNLDGYDIVINTTNKEADFVFKEVVRELEKSGFRTN</sequence>
<name>A0A1J5TJQ8_9ARCH</name>
<protein>
    <recommendedName>
        <fullName evidence="3">(d)CMP kinase</fullName>
    </recommendedName>
</protein>
<comment type="caution">
    <text evidence="1">The sequence shown here is derived from an EMBL/GenBank/DDBJ whole genome shotgun (WGS) entry which is preliminary data.</text>
</comment>
<evidence type="ECO:0008006" key="3">
    <source>
        <dbReference type="Google" id="ProtNLM"/>
    </source>
</evidence>
<dbReference type="SUPFAM" id="SSF52540">
    <property type="entry name" value="P-loop containing nucleoside triphosphate hydrolases"/>
    <property type="match status" value="1"/>
</dbReference>
<dbReference type="EMBL" id="MIZA01000024">
    <property type="protein sequence ID" value="OIR16517.1"/>
    <property type="molecule type" value="Genomic_DNA"/>
</dbReference>
<evidence type="ECO:0000313" key="1">
    <source>
        <dbReference type="EMBL" id="OIR16517.1"/>
    </source>
</evidence>
<organism evidence="1 2">
    <name type="scientific">Marine Group III euryarchaeote CG-Epi1</name>
    <dbReference type="NCBI Taxonomy" id="1888995"/>
    <lineage>
        <taxon>Archaea</taxon>
        <taxon>Methanobacteriati</taxon>
        <taxon>Thermoplasmatota</taxon>
        <taxon>Thermoplasmata</taxon>
        <taxon>Candidatus Thermoprofundales</taxon>
    </lineage>
</organism>